<evidence type="ECO:0000313" key="3">
    <source>
        <dbReference type="Proteomes" id="UP000245081"/>
    </source>
</evidence>
<dbReference type="PROSITE" id="PS51833">
    <property type="entry name" value="HDOD"/>
    <property type="match status" value="1"/>
</dbReference>
<dbReference type="PANTHER" id="PTHR33525">
    <property type="match status" value="1"/>
</dbReference>
<reference evidence="2 3" key="1">
    <citation type="journal article" date="2018" name="Environ. Microbiol.">
        <title>Isolation and genomic characterization of Novimethylophilus kurashikiensis gen. nov. sp. nov., a new lanthanide-dependent methylotrophic species of Methylophilaceae.</title>
        <authorList>
            <person name="Lv H."/>
            <person name="Sahin N."/>
            <person name="Tani A."/>
        </authorList>
    </citation>
    <scope>NUCLEOTIDE SEQUENCE [LARGE SCALE GENOMIC DNA]</scope>
    <source>
        <strain evidence="2 3">La2-4</strain>
    </source>
</reference>
<name>A0A2R5FHK2_9PROT</name>
<keyword evidence="3" id="KW-1185">Reference proteome</keyword>
<keyword evidence="2" id="KW-0378">Hydrolase</keyword>
<proteinExistence type="predicted"/>
<dbReference type="EMBL" id="BDOQ01000019">
    <property type="protein sequence ID" value="GBG15571.1"/>
    <property type="molecule type" value="Genomic_DNA"/>
</dbReference>
<gene>
    <name evidence="2" type="ORF">NMK_3182</name>
</gene>
<feature type="domain" description="HDOD" evidence="1">
    <location>
        <begin position="20"/>
        <end position="219"/>
    </location>
</feature>
<dbReference type="RefSeq" id="WP_109016719.1">
    <property type="nucleotide sequence ID" value="NZ_BDOQ01000019.1"/>
</dbReference>
<organism evidence="2 3">
    <name type="scientific">Novimethylophilus kurashikiensis</name>
    <dbReference type="NCBI Taxonomy" id="1825523"/>
    <lineage>
        <taxon>Bacteria</taxon>
        <taxon>Pseudomonadati</taxon>
        <taxon>Pseudomonadota</taxon>
        <taxon>Betaproteobacteria</taxon>
        <taxon>Nitrosomonadales</taxon>
        <taxon>Methylophilaceae</taxon>
        <taxon>Novimethylophilus</taxon>
    </lineage>
</organism>
<dbReference type="SUPFAM" id="SSF109604">
    <property type="entry name" value="HD-domain/PDEase-like"/>
    <property type="match status" value="1"/>
</dbReference>
<sequence>MSEHEKNLEYWLKFLTAAEIPVLKHTARELERLHADEENLGARSVSNVVMHDPLMAVKLLRFMQNHKHSRQMRDLVQIEQAIMMMGTTTFFRDVPAMPIVEEMLHEHLDALVRLLRTVQQAQRAAHYAFDWALLLHDLHAEEVRIAALLSYLGEMLMWCFNPLPMLEIRRRQEADKTLRSATVQEEVLGFKGLDLQRALATHWNLPQLLKDMLDPALAENPRVKNVMLAINLARHSANGWDDAALPDDYKDIGALLRMKPEDVKALVMPKEEAKLV</sequence>
<dbReference type="AlphaFoldDB" id="A0A2R5FHK2"/>
<dbReference type="Gene3D" id="1.10.3210.10">
    <property type="entry name" value="Hypothetical protein af1432"/>
    <property type="match status" value="1"/>
</dbReference>
<accession>A0A2R5FHK2</accession>
<dbReference type="OrthoDB" id="9126875at2"/>
<dbReference type="Proteomes" id="UP000245081">
    <property type="component" value="Unassembled WGS sequence"/>
</dbReference>
<dbReference type="Pfam" id="PF08668">
    <property type="entry name" value="HDOD"/>
    <property type="match status" value="1"/>
</dbReference>
<dbReference type="InterPro" id="IPR013976">
    <property type="entry name" value="HDOD"/>
</dbReference>
<protein>
    <submittedName>
        <fullName evidence="2">Metal-dependent hydrolase</fullName>
    </submittedName>
</protein>
<comment type="caution">
    <text evidence="2">The sequence shown here is derived from an EMBL/GenBank/DDBJ whole genome shotgun (WGS) entry which is preliminary data.</text>
</comment>
<dbReference type="InterPro" id="IPR052340">
    <property type="entry name" value="RNase_Y/CdgJ"/>
</dbReference>
<evidence type="ECO:0000313" key="2">
    <source>
        <dbReference type="EMBL" id="GBG15571.1"/>
    </source>
</evidence>
<dbReference type="PANTHER" id="PTHR33525:SF4">
    <property type="entry name" value="CYCLIC DI-GMP PHOSPHODIESTERASE CDGJ"/>
    <property type="match status" value="1"/>
</dbReference>
<dbReference type="GO" id="GO:0016787">
    <property type="term" value="F:hydrolase activity"/>
    <property type="evidence" value="ECO:0007669"/>
    <property type="project" value="UniProtKB-KW"/>
</dbReference>
<evidence type="ECO:0000259" key="1">
    <source>
        <dbReference type="PROSITE" id="PS51833"/>
    </source>
</evidence>